<accession>A0ABS1R0N1</accession>
<dbReference type="PANTHER" id="PTHR43133:SF46">
    <property type="entry name" value="RNA POLYMERASE SIGMA-70 FACTOR ECF SUBFAMILY"/>
    <property type="match status" value="1"/>
</dbReference>
<dbReference type="Pfam" id="PF08281">
    <property type="entry name" value="Sigma70_r4_2"/>
    <property type="match status" value="1"/>
</dbReference>
<dbReference type="NCBIfam" id="TIGR02937">
    <property type="entry name" value="sigma70-ECF"/>
    <property type="match status" value="1"/>
</dbReference>
<dbReference type="InterPro" id="IPR014284">
    <property type="entry name" value="RNA_pol_sigma-70_dom"/>
</dbReference>
<evidence type="ECO:0000313" key="7">
    <source>
        <dbReference type="EMBL" id="MBL1408257.1"/>
    </source>
</evidence>
<gene>
    <name evidence="7" type="ORF">JKG61_05785</name>
</gene>
<evidence type="ECO:0000256" key="2">
    <source>
        <dbReference type="ARBA" id="ARBA00023015"/>
    </source>
</evidence>
<keyword evidence="8" id="KW-1185">Reference proteome</keyword>
<dbReference type="PANTHER" id="PTHR43133">
    <property type="entry name" value="RNA POLYMERASE ECF-TYPE SIGMA FACTO"/>
    <property type="match status" value="1"/>
</dbReference>
<keyword evidence="2" id="KW-0805">Transcription regulation</keyword>
<dbReference type="EMBL" id="JAERTY010000003">
    <property type="protein sequence ID" value="MBL1408257.1"/>
    <property type="molecule type" value="Genomic_DNA"/>
</dbReference>
<evidence type="ECO:0000259" key="5">
    <source>
        <dbReference type="Pfam" id="PF04542"/>
    </source>
</evidence>
<proteinExistence type="inferred from homology"/>
<comment type="caution">
    <text evidence="7">The sequence shown here is derived from an EMBL/GenBank/DDBJ whole genome shotgun (WGS) entry which is preliminary data.</text>
</comment>
<dbReference type="InterPro" id="IPR007627">
    <property type="entry name" value="RNA_pol_sigma70_r2"/>
</dbReference>
<sequence length="190" mass="22150">METLKRGDESGLKYFMSHFGESLRFFAFKITKNKEASEEIVSESFFKLWERRTIFSTYEGIKSFLYLVTRNASFDYKELFYNKVVSLIDEEPTYLFNMDTDTLSQIIYAELIVEISLELAKLPKQQAEVFRMSYLEGMDTKEICDALGTTASAVYFAKSKALFALRMVFKEKDINLYMSFLLITGCSDFF</sequence>
<dbReference type="InterPro" id="IPR013249">
    <property type="entry name" value="RNA_pol_sigma70_r4_t2"/>
</dbReference>
<reference evidence="7 8" key="1">
    <citation type="submission" date="2021-01" db="EMBL/GenBank/DDBJ databases">
        <title>C459-1 draft genome sequence.</title>
        <authorList>
            <person name="Zhang X.-F."/>
        </authorList>
    </citation>
    <scope>NUCLEOTIDE SEQUENCE [LARGE SCALE GENOMIC DNA]</scope>
    <source>
        <strain evidence="8">C459-1</strain>
    </source>
</reference>
<dbReference type="InterPro" id="IPR013325">
    <property type="entry name" value="RNA_pol_sigma_r2"/>
</dbReference>
<dbReference type="RefSeq" id="WP_202102037.1">
    <property type="nucleotide sequence ID" value="NZ_JAERTY010000003.1"/>
</dbReference>
<feature type="domain" description="RNA polymerase sigma-70 region 2" evidence="5">
    <location>
        <begin position="19"/>
        <end position="76"/>
    </location>
</feature>
<evidence type="ECO:0000256" key="3">
    <source>
        <dbReference type="ARBA" id="ARBA00023082"/>
    </source>
</evidence>
<dbReference type="SUPFAM" id="SSF88659">
    <property type="entry name" value="Sigma3 and sigma4 domains of RNA polymerase sigma factors"/>
    <property type="match status" value="1"/>
</dbReference>
<feature type="domain" description="RNA polymerase sigma factor 70 region 4 type 2" evidence="6">
    <location>
        <begin position="114"/>
        <end position="162"/>
    </location>
</feature>
<dbReference type="SUPFAM" id="SSF88946">
    <property type="entry name" value="Sigma2 domain of RNA polymerase sigma factors"/>
    <property type="match status" value="1"/>
</dbReference>
<evidence type="ECO:0000259" key="6">
    <source>
        <dbReference type="Pfam" id="PF08281"/>
    </source>
</evidence>
<dbReference type="InterPro" id="IPR039425">
    <property type="entry name" value="RNA_pol_sigma-70-like"/>
</dbReference>
<keyword evidence="3" id="KW-0731">Sigma factor</keyword>
<evidence type="ECO:0000256" key="1">
    <source>
        <dbReference type="ARBA" id="ARBA00010641"/>
    </source>
</evidence>
<dbReference type="Proteomes" id="UP000625283">
    <property type="component" value="Unassembled WGS sequence"/>
</dbReference>
<organism evidence="7 8">
    <name type="scientific">Sphingobacterium faecale</name>
    <dbReference type="NCBI Taxonomy" id="2803775"/>
    <lineage>
        <taxon>Bacteria</taxon>
        <taxon>Pseudomonadati</taxon>
        <taxon>Bacteroidota</taxon>
        <taxon>Sphingobacteriia</taxon>
        <taxon>Sphingobacteriales</taxon>
        <taxon>Sphingobacteriaceae</taxon>
        <taxon>Sphingobacterium</taxon>
    </lineage>
</organism>
<dbReference type="Gene3D" id="1.10.10.10">
    <property type="entry name" value="Winged helix-like DNA-binding domain superfamily/Winged helix DNA-binding domain"/>
    <property type="match status" value="1"/>
</dbReference>
<evidence type="ECO:0000256" key="4">
    <source>
        <dbReference type="ARBA" id="ARBA00023163"/>
    </source>
</evidence>
<dbReference type="InterPro" id="IPR013324">
    <property type="entry name" value="RNA_pol_sigma_r3/r4-like"/>
</dbReference>
<evidence type="ECO:0000313" key="8">
    <source>
        <dbReference type="Proteomes" id="UP000625283"/>
    </source>
</evidence>
<name>A0ABS1R0N1_9SPHI</name>
<keyword evidence="4" id="KW-0804">Transcription</keyword>
<protein>
    <submittedName>
        <fullName evidence="7">Sigma-70 family RNA polymerase sigma factor</fullName>
    </submittedName>
</protein>
<dbReference type="Pfam" id="PF04542">
    <property type="entry name" value="Sigma70_r2"/>
    <property type="match status" value="1"/>
</dbReference>
<comment type="similarity">
    <text evidence="1">Belongs to the sigma-70 factor family. ECF subfamily.</text>
</comment>
<dbReference type="InterPro" id="IPR036388">
    <property type="entry name" value="WH-like_DNA-bd_sf"/>
</dbReference>
<dbReference type="Gene3D" id="1.10.1740.10">
    <property type="match status" value="1"/>
</dbReference>